<proteinExistence type="predicted"/>
<feature type="compositionally biased region" description="Gly residues" evidence="1">
    <location>
        <begin position="94"/>
        <end position="118"/>
    </location>
</feature>
<comment type="caution">
    <text evidence="2">The sequence shown here is derived from an EMBL/GenBank/DDBJ whole genome shotgun (WGS) entry which is preliminary data.</text>
</comment>
<dbReference type="AlphaFoldDB" id="A0A4U1JG92"/>
<organism evidence="2 3">
    <name type="scientific">Polyangium fumosum</name>
    <dbReference type="NCBI Taxonomy" id="889272"/>
    <lineage>
        <taxon>Bacteria</taxon>
        <taxon>Pseudomonadati</taxon>
        <taxon>Myxococcota</taxon>
        <taxon>Polyangia</taxon>
        <taxon>Polyangiales</taxon>
        <taxon>Polyangiaceae</taxon>
        <taxon>Polyangium</taxon>
    </lineage>
</organism>
<sequence>MDELFLLVRGDNAAQAFQLGDEGGIVGMEQGGITVAEGGAEGGLPVLAERAEGGAVELMGVEDAGGIRRYERQGCIEAGNAFEGEEVERERGGRGSGSGSGSGGGSGSGDGSGSGSGSGDRTDERRWRDGRGLARRGRLQHRRRQQLRRDEEDALRDRHGRHELRGREKHRGRGVPGFGPGDPREPRRRVGLGFRRVEGRGVGGGGGDEGVGHGAGSGAVRVSARRGLCVQGSRSRVRRGA</sequence>
<feature type="region of interest" description="Disordered" evidence="1">
    <location>
        <begin position="81"/>
        <end position="221"/>
    </location>
</feature>
<protein>
    <submittedName>
        <fullName evidence="2">Uncharacterized protein</fullName>
    </submittedName>
</protein>
<evidence type="ECO:0000256" key="1">
    <source>
        <dbReference type="SAM" id="MobiDB-lite"/>
    </source>
</evidence>
<name>A0A4U1JG92_9BACT</name>
<gene>
    <name evidence="2" type="ORF">E8A74_12610</name>
</gene>
<evidence type="ECO:0000313" key="2">
    <source>
        <dbReference type="EMBL" id="TKD09558.1"/>
    </source>
</evidence>
<evidence type="ECO:0000313" key="3">
    <source>
        <dbReference type="Proteomes" id="UP000309215"/>
    </source>
</evidence>
<reference evidence="2 3" key="1">
    <citation type="submission" date="2019-04" db="EMBL/GenBank/DDBJ databases">
        <authorList>
            <person name="Li Y."/>
            <person name="Wang J."/>
        </authorList>
    </citation>
    <scope>NUCLEOTIDE SEQUENCE [LARGE SCALE GENOMIC DNA]</scope>
    <source>
        <strain evidence="2 3">DSM 14668</strain>
    </source>
</reference>
<feature type="compositionally biased region" description="Basic residues" evidence="1">
    <location>
        <begin position="133"/>
        <end position="146"/>
    </location>
</feature>
<dbReference type="Proteomes" id="UP000309215">
    <property type="component" value="Unassembled WGS sequence"/>
</dbReference>
<feature type="compositionally biased region" description="Basic and acidic residues" evidence="1">
    <location>
        <begin position="147"/>
        <end position="157"/>
    </location>
</feature>
<accession>A0A4U1JG92</accession>
<keyword evidence="3" id="KW-1185">Reference proteome</keyword>
<dbReference type="EMBL" id="SSMQ01000010">
    <property type="protein sequence ID" value="TKD09558.1"/>
    <property type="molecule type" value="Genomic_DNA"/>
</dbReference>
<feature type="compositionally biased region" description="Basic and acidic residues" evidence="1">
    <location>
        <begin position="120"/>
        <end position="132"/>
    </location>
</feature>
<feature type="compositionally biased region" description="Gly residues" evidence="1">
    <location>
        <begin position="200"/>
        <end position="217"/>
    </location>
</feature>
<feature type="compositionally biased region" description="Basic residues" evidence="1">
    <location>
        <begin position="158"/>
        <end position="173"/>
    </location>
</feature>